<evidence type="ECO:0000256" key="1">
    <source>
        <dbReference type="SAM" id="SignalP"/>
    </source>
</evidence>
<name>A0A6C2CPQ1_9RHOO</name>
<keyword evidence="1" id="KW-0732">Signal</keyword>
<feature type="chain" id="PRO_5025379166" description="DUF4907 domain-containing protein" evidence="1">
    <location>
        <begin position="19"/>
        <end position="104"/>
    </location>
</feature>
<protein>
    <recommendedName>
        <fullName evidence="4">DUF4907 domain-containing protein</fullName>
    </recommendedName>
</protein>
<sequence>MRIVLLLAALFSAWPALAQDAGSSGFCLFFLPAESGSQRAINLGIVQYVEVRADEVRIYYGGGNLGSGYEARIPVKSRDEADAVLARLRRTAANCAKPVSGGSP</sequence>
<evidence type="ECO:0008006" key="4">
    <source>
        <dbReference type="Google" id="ProtNLM"/>
    </source>
</evidence>
<dbReference type="OrthoDB" id="8910259at2"/>
<dbReference type="Proteomes" id="UP000389128">
    <property type="component" value="Unassembled WGS sequence"/>
</dbReference>
<reference evidence="2 3" key="1">
    <citation type="submission" date="2019-01" db="EMBL/GenBank/DDBJ databases">
        <title>Zoogloea oleivorans genome sequencing and assembly.</title>
        <authorList>
            <person name="Tancsics A."/>
            <person name="Farkas M."/>
            <person name="Kriszt B."/>
            <person name="Maroti G."/>
            <person name="Horvath B."/>
        </authorList>
    </citation>
    <scope>NUCLEOTIDE SEQUENCE [LARGE SCALE GENOMIC DNA]</scope>
    <source>
        <strain evidence="2 3">Buc</strain>
    </source>
</reference>
<dbReference type="EMBL" id="SDKK01000013">
    <property type="protein sequence ID" value="TYC55285.1"/>
    <property type="molecule type" value="Genomic_DNA"/>
</dbReference>
<gene>
    <name evidence="2" type="ORF">ETQ85_14830</name>
</gene>
<comment type="caution">
    <text evidence="2">The sequence shown here is derived from an EMBL/GenBank/DDBJ whole genome shotgun (WGS) entry which is preliminary data.</text>
</comment>
<dbReference type="AlphaFoldDB" id="A0A6C2CPQ1"/>
<dbReference type="RefSeq" id="WP_148579852.1">
    <property type="nucleotide sequence ID" value="NZ_JAVEUW010000084.1"/>
</dbReference>
<accession>A0A6C2CPQ1</accession>
<evidence type="ECO:0000313" key="2">
    <source>
        <dbReference type="EMBL" id="TYC55285.1"/>
    </source>
</evidence>
<organism evidence="2 3">
    <name type="scientific">Zoogloea oleivorans</name>
    <dbReference type="NCBI Taxonomy" id="1552750"/>
    <lineage>
        <taxon>Bacteria</taxon>
        <taxon>Pseudomonadati</taxon>
        <taxon>Pseudomonadota</taxon>
        <taxon>Betaproteobacteria</taxon>
        <taxon>Rhodocyclales</taxon>
        <taxon>Zoogloeaceae</taxon>
        <taxon>Zoogloea</taxon>
    </lineage>
</organism>
<proteinExistence type="predicted"/>
<feature type="signal peptide" evidence="1">
    <location>
        <begin position="1"/>
        <end position="18"/>
    </location>
</feature>
<evidence type="ECO:0000313" key="3">
    <source>
        <dbReference type="Proteomes" id="UP000389128"/>
    </source>
</evidence>
<keyword evidence="3" id="KW-1185">Reference proteome</keyword>